<evidence type="ECO:0000256" key="5">
    <source>
        <dbReference type="ARBA" id="ARBA00022771"/>
    </source>
</evidence>
<dbReference type="STRING" id="1198029.A0A1U7LWK7"/>
<dbReference type="PANTHER" id="PTHR10782:SF4">
    <property type="entry name" value="TONALLI, ISOFORM E"/>
    <property type="match status" value="1"/>
</dbReference>
<sequence>MTVSAIFEDKQQVLGYINNFLLVFHLKNILDKCGLSKTGNKSSLIIRLSAHIDRISEGGNLVAWETLKTYIAAEVSDKIGRNFTFSGGNTAPRTPALHGYIPGAGAYYPPYNHSTPPHRMTAQRPSLAPALRMIQFKSSPFYTVLESLHNPIHSSSNRTTVYANIKLEPLHIEKLQSRDLSNQHRIYVFCTPITAILPQQQHLVEFPIPVEIRINNEPLNVNVRGLKNKPGTTRPPDITSKLVIDRHVHNKIELAYAYAQKDYNLVVNLVKVFSVDALTKQIEQGYFISKESTIARMKSEAEDTDIVTTSSIITLKCPISYSRIVTPCRSSHCQHIQCFDAASFLMLNEMTPTWQCPVCNRSIAGLQDIVVDGYVRDILENTSKSVESVTIDPNGAWKLKDIDEEDAPSDSEESESTRPKSKAKTPAADVIDLDNQPLARRQHQAVGTSKKRAMAEVIDLTSDNDEPVAPVKKTRRSESIAAPNSDSGNTILPPSHDPVTFAAPSKTLFLTPSSHILLQGSQDVLQNNKYARFPAG</sequence>
<dbReference type="Gene3D" id="2.60.120.780">
    <property type="entry name" value="PINIT domain"/>
    <property type="match status" value="1"/>
</dbReference>
<evidence type="ECO:0000259" key="11">
    <source>
        <dbReference type="PROSITE" id="PS51466"/>
    </source>
</evidence>
<evidence type="ECO:0000256" key="4">
    <source>
        <dbReference type="ARBA" id="ARBA00022723"/>
    </source>
</evidence>
<evidence type="ECO:0000256" key="6">
    <source>
        <dbReference type="ARBA" id="ARBA00022786"/>
    </source>
</evidence>
<feature type="compositionally biased region" description="Polar residues" evidence="9">
    <location>
        <begin position="482"/>
        <end position="492"/>
    </location>
</feature>
<feature type="region of interest" description="Disordered" evidence="9">
    <location>
        <begin position="465"/>
        <end position="498"/>
    </location>
</feature>
<keyword evidence="4" id="KW-0479">Metal-binding</keyword>
<name>A0A1U7LWK7_NEOID</name>
<keyword evidence="7" id="KW-0862">Zinc</keyword>
<keyword evidence="5 8" id="KW-0863">Zinc-finger</keyword>
<feature type="compositionally biased region" description="Acidic residues" evidence="9">
    <location>
        <begin position="402"/>
        <end position="414"/>
    </location>
</feature>
<dbReference type="CDD" id="cd16792">
    <property type="entry name" value="SP-RING_Siz-like"/>
    <property type="match status" value="1"/>
</dbReference>
<dbReference type="Pfam" id="PF14324">
    <property type="entry name" value="PINIT"/>
    <property type="match status" value="1"/>
</dbReference>
<dbReference type="GO" id="GO:0016925">
    <property type="term" value="P:protein sumoylation"/>
    <property type="evidence" value="ECO:0007669"/>
    <property type="project" value="UniProtKB-UniPathway"/>
</dbReference>
<organism evidence="12 13">
    <name type="scientific">Neolecta irregularis (strain DAH-3)</name>
    <dbReference type="NCBI Taxonomy" id="1198029"/>
    <lineage>
        <taxon>Eukaryota</taxon>
        <taxon>Fungi</taxon>
        <taxon>Dikarya</taxon>
        <taxon>Ascomycota</taxon>
        <taxon>Taphrinomycotina</taxon>
        <taxon>Neolectales</taxon>
        <taxon>Neolectaceae</taxon>
        <taxon>Neolecta</taxon>
    </lineage>
</organism>
<dbReference type="PANTHER" id="PTHR10782">
    <property type="entry name" value="ZINC FINGER MIZ DOMAIN-CONTAINING PROTEIN"/>
    <property type="match status" value="1"/>
</dbReference>
<feature type="region of interest" description="Disordered" evidence="9">
    <location>
        <begin position="397"/>
        <end position="429"/>
    </location>
</feature>
<dbReference type="AlphaFoldDB" id="A0A1U7LWK7"/>
<feature type="domain" description="SP-RING-type" evidence="10">
    <location>
        <begin position="302"/>
        <end position="384"/>
    </location>
</feature>
<evidence type="ECO:0000256" key="9">
    <source>
        <dbReference type="SAM" id="MobiDB-lite"/>
    </source>
</evidence>
<evidence type="ECO:0000256" key="3">
    <source>
        <dbReference type="ARBA" id="ARBA00022679"/>
    </source>
</evidence>
<keyword evidence="12" id="KW-0436">Ligase</keyword>
<protein>
    <submittedName>
        <fullName evidence="12">E3 SUMO-protein ligase pli1</fullName>
    </submittedName>
</protein>
<reference evidence="12 13" key="1">
    <citation type="submission" date="2016-04" db="EMBL/GenBank/DDBJ databases">
        <title>Evolutionary innovation and constraint leading to complex multicellularity in the Ascomycota.</title>
        <authorList>
            <person name="Cisse O."/>
            <person name="Nguyen A."/>
            <person name="Hewitt D.A."/>
            <person name="Jedd G."/>
            <person name="Stajich J.E."/>
        </authorList>
    </citation>
    <scope>NUCLEOTIDE SEQUENCE [LARGE SCALE GENOMIC DNA]</scope>
    <source>
        <strain evidence="12 13">DAH-3</strain>
    </source>
</reference>
<dbReference type="GO" id="GO:0000785">
    <property type="term" value="C:chromatin"/>
    <property type="evidence" value="ECO:0007669"/>
    <property type="project" value="TreeGrafter"/>
</dbReference>
<keyword evidence="13" id="KW-1185">Reference proteome</keyword>
<dbReference type="OrthoDB" id="28127at2759"/>
<comment type="similarity">
    <text evidence="2">Belongs to the PIAS family.</text>
</comment>
<dbReference type="InterPro" id="IPR004181">
    <property type="entry name" value="Znf_MIZ"/>
</dbReference>
<dbReference type="PROSITE" id="PS51466">
    <property type="entry name" value="PINIT"/>
    <property type="match status" value="1"/>
</dbReference>
<dbReference type="GO" id="GO:0008270">
    <property type="term" value="F:zinc ion binding"/>
    <property type="evidence" value="ECO:0007669"/>
    <property type="project" value="UniProtKB-KW"/>
</dbReference>
<comment type="pathway">
    <text evidence="1">Protein modification; protein sumoylation.</text>
</comment>
<dbReference type="OMA" id="IEPNGDW"/>
<dbReference type="GO" id="GO:0016874">
    <property type="term" value="F:ligase activity"/>
    <property type="evidence" value="ECO:0007669"/>
    <property type="project" value="UniProtKB-KW"/>
</dbReference>
<evidence type="ECO:0000256" key="1">
    <source>
        <dbReference type="ARBA" id="ARBA00004718"/>
    </source>
</evidence>
<feature type="domain" description="PINIT" evidence="11">
    <location>
        <begin position="121"/>
        <end position="273"/>
    </location>
</feature>
<dbReference type="InterPro" id="IPR031141">
    <property type="entry name" value="SIZ1/2_SP-RING"/>
</dbReference>
<keyword evidence="6" id="KW-0833">Ubl conjugation pathway</keyword>
<evidence type="ECO:0000313" key="13">
    <source>
        <dbReference type="Proteomes" id="UP000186594"/>
    </source>
</evidence>
<dbReference type="InterPro" id="IPR013083">
    <property type="entry name" value="Znf_RING/FYVE/PHD"/>
</dbReference>
<evidence type="ECO:0000313" key="12">
    <source>
        <dbReference type="EMBL" id="OLL27009.1"/>
    </source>
</evidence>
<dbReference type="Gene3D" id="3.30.40.10">
    <property type="entry name" value="Zinc/RING finger domain, C3HC4 (zinc finger)"/>
    <property type="match status" value="1"/>
</dbReference>
<dbReference type="Proteomes" id="UP000186594">
    <property type="component" value="Unassembled WGS sequence"/>
</dbReference>
<keyword evidence="3" id="KW-0808">Transferase</keyword>
<proteinExistence type="inferred from homology"/>
<dbReference type="InterPro" id="IPR023321">
    <property type="entry name" value="PINIT"/>
</dbReference>
<evidence type="ECO:0000256" key="2">
    <source>
        <dbReference type="ARBA" id="ARBA00005383"/>
    </source>
</evidence>
<evidence type="ECO:0000256" key="8">
    <source>
        <dbReference type="PROSITE-ProRule" id="PRU00452"/>
    </source>
</evidence>
<evidence type="ECO:0000259" key="10">
    <source>
        <dbReference type="PROSITE" id="PS51044"/>
    </source>
</evidence>
<comment type="caution">
    <text evidence="12">The sequence shown here is derived from an EMBL/GenBank/DDBJ whole genome shotgun (WGS) entry which is preliminary data.</text>
</comment>
<dbReference type="InterPro" id="IPR038654">
    <property type="entry name" value="PINIT_sf"/>
</dbReference>
<dbReference type="EMBL" id="LXFE01000126">
    <property type="protein sequence ID" value="OLL27009.1"/>
    <property type="molecule type" value="Genomic_DNA"/>
</dbReference>
<gene>
    <name evidence="12" type="ORF">NEOLI_000024</name>
</gene>
<dbReference type="PROSITE" id="PS51044">
    <property type="entry name" value="ZF_SP_RING"/>
    <property type="match status" value="1"/>
</dbReference>
<dbReference type="Pfam" id="PF02891">
    <property type="entry name" value="zf-MIZ"/>
    <property type="match status" value="1"/>
</dbReference>
<dbReference type="GO" id="GO:0061665">
    <property type="term" value="F:SUMO ligase activity"/>
    <property type="evidence" value="ECO:0007669"/>
    <property type="project" value="TreeGrafter"/>
</dbReference>
<evidence type="ECO:0000256" key="7">
    <source>
        <dbReference type="ARBA" id="ARBA00022833"/>
    </source>
</evidence>
<accession>A0A1U7LWK7</accession>
<dbReference type="UniPathway" id="UPA00886"/>